<keyword evidence="6 13" id="KW-0812">Transmembrane</keyword>
<evidence type="ECO:0000256" key="8">
    <source>
        <dbReference type="ARBA" id="ARBA00022989"/>
    </source>
</evidence>
<evidence type="ECO:0000256" key="3">
    <source>
        <dbReference type="ARBA" id="ARBA00022475"/>
    </source>
</evidence>
<dbReference type="GO" id="GO:0005886">
    <property type="term" value="C:plasma membrane"/>
    <property type="evidence" value="ECO:0007669"/>
    <property type="project" value="UniProtKB-SubCell"/>
</dbReference>
<keyword evidence="10 13" id="KW-0472">Membrane</keyword>
<feature type="transmembrane region" description="Helical" evidence="13">
    <location>
        <begin position="78"/>
        <end position="99"/>
    </location>
</feature>
<feature type="transmembrane region" description="Helical" evidence="13">
    <location>
        <begin position="111"/>
        <end position="131"/>
    </location>
</feature>
<comment type="subcellular location">
    <subcellularLocation>
        <location evidence="1">Cell membrane</location>
        <topology evidence="1">Multi-pass membrane protein</topology>
    </subcellularLocation>
</comment>
<evidence type="ECO:0000256" key="12">
    <source>
        <dbReference type="ARBA" id="ARBA00023264"/>
    </source>
</evidence>
<dbReference type="AlphaFoldDB" id="A0A3B0YCA2"/>
<accession>A0A3B0YCA2</accession>
<evidence type="ECO:0000256" key="7">
    <source>
        <dbReference type="ARBA" id="ARBA00022695"/>
    </source>
</evidence>
<evidence type="ECO:0000256" key="13">
    <source>
        <dbReference type="SAM" id="Phobius"/>
    </source>
</evidence>
<keyword evidence="5 14" id="KW-0808">Transferase</keyword>
<evidence type="ECO:0000256" key="2">
    <source>
        <dbReference type="ARBA" id="ARBA00010185"/>
    </source>
</evidence>
<sequence>MKTRIITGLVLGSAFITAIMMLNPFHLALLFSVLIIMGAFEWSKLSGVDSLVFKIFYAALLVLLMIYGWKFLQLSDSIIPLMVTAACWWLLALVWVMSYPMGEQKNTVNTMVKLFSGILVLLPAWIGLLYLHQQYSASWVLYIMIMIWVADSGAYFSGKKWGKRKLAPKVSPGKSWEGVYGAITACVFYAIIGVWWLDIQSESIIYFILLSLLIVPVSVLGDLYESMLKRHSGHKDSGNILPGHGGIMDRIDSLTAAVPVFVLGILLLGIKI</sequence>
<keyword evidence="12" id="KW-1208">Phospholipid metabolism</keyword>
<feature type="transmembrane region" description="Helical" evidence="13">
    <location>
        <begin position="178"/>
        <end position="197"/>
    </location>
</feature>
<feature type="transmembrane region" description="Helical" evidence="13">
    <location>
        <begin position="6"/>
        <end position="39"/>
    </location>
</feature>
<feature type="transmembrane region" description="Helical" evidence="13">
    <location>
        <begin position="203"/>
        <end position="224"/>
    </location>
</feature>
<organism evidence="14">
    <name type="scientific">hydrothermal vent metagenome</name>
    <dbReference type="NCBI Taxonomy" id="652676"/>
    <lineage>
        <taxon>unclassified sequences</taxon>
        <taxon>metagenomes</taxon>
        <taxon>ecological metagenomes</taxon>
    </lineage>
</organism>
<evidence type="ECO:0000256" key="11">
    <source>
        <dbReference type="ARBA" id="ARBA00023209"/>
    </source>
</evidence>
<dbReference type="EC" id="2.7.7.41" evidence="14"/>
<reference evidence="14" key="1">
    <citation type="submission" date="2018-06" db="EMBL/GenBank/DDBJ databases">
        <authorList>
            <person name="Zhirakovskaya E."/>
        </authorList>
    </citation>
    <scope>NUCLEOTIDE SEQUENCE</scope>
</reference>
<proteinExistence type="inferred from homology"/>
<dbReference type="PANTHER" id="PTHR46382:SF1">
    <property type="entry name" value="PHOSPHATIDATE CYTIDYLYLTRANSFERASE"/>
    <property type="match status" value="1"/>
</dbReference>
<feature type="transmembrane region" description="Helical" evidence="13">
    <location>
        <begin position="251"/>
        <end position="270"/>
    </location>
</feature>
<evidence type="ECO:0000256" key="6">
    <source>
        <dbReference type="ARBA" id="ARBA00022692"/>
    </source>
</evidence>
<dbReference type="PANTHER" id="PTHR46382">
    <property type="entry name" value="PHOSPHATIDATE CYTIDYLYLTRANSFERASE"/>
    <property type="match status" value="1"/>
</dbReference>
<keyword evidence="9" id="KW-0443">Lipid metabolism</keyword>
<protein>
    <submittedName>
        <fullName evidence="14">Phosphatidate cytidylyltransferase</fullName>
        <ecNumber evidence="14">2.7.7.41</ecNumber>
    </submittedName>
</protein>
<dbReference type="GO" id="GO:0004605">
    <property type="term" value="F:phosphatidate cytidylyltransferase activity"/>
    <property type="evidence" value="ECO:0007669"/>
    <property type="project" value="UniProtKB-EC"/>
</dbReference>
<name>A0A3B0YCA2_9ZZZZ</name>
<evidence type="ECO:0000256" key="5">
    <source>
        <dbReference type="ARBA" id="ARBA00022679"/>
    </source>
</evidence>
<feature type="transmembrane region" description="Helical" evidence="13">
    <location>
        <begin position="51"/>
        <end position="72"/>
    </location>
</feature>
<evidence type="ECO:0000256" key="10">
    <source>
        <dbReference type="ARBA" id="ARBA00023136"/>
    </source>
</evidence>
<evidence type="ECO:0000256" key="4">
    <source>
        <dbReference type="ARBA" id="ARBA00022516"/>
    </source>
</evidence>
<keyword evidence="7 14" id="KW-0548">Nucleotidyltransferase</keyword>
<keyword evidence="11" id="KW-0594">Phospholipid biosynthesis</keyword>
<evidence type="ECO:0000313" key="14">
    <source>
        <dbReference type="EMBL" id="VAW74440.1"/>
    </source>
</evidence>
<gene>
    <name evidence="14" type="ORF">MNBD_GAMMA12-179</name>
</gene>
<feature type="transmembrane region" description="Helical" evidence="13">
    <location>
        <begin position="137"/>
        <end position="157"/>
    </location>
</feature>
<dbReference type="EMBL" id="UOFL01000058">
    <property type="protein sequence ID" value="VAW74440.1"/>
    <property type="molecule type" value="Genomic_DNA"/>
</dbReference>
<evidence type="ECO:0000256" key="9">
    <source>
        <dbReference type="ARBA" id="ARBA00023098"/>
    </source>
</evidence>
<keyword evidence="8 13" id="KW-1133">Transmembrane helix</keyword>
<dbReference type="InterPro" id="IPR000374">
    <property type="entry name" value="PC_trans"/>
</dbReference>
<dbReference type="PROSITE" id="PS01315">
    <property type="entry name" value="CDS"/>
    <property type="match status" value="1"/>
</dbReference>
<evidence type="ECO:0000256" key="1">
    <source>
        <dbReference type="ARBA" id="ARBA00004651"/>
    </source>
</evidence>
<keyword evidence="4" id="KW-0444">Lipid biosynthesis</keyword>
<dbReference type="Pfam" id="PF01148">
    <property type="entry name" value="CTP_transf_1"/>
    <property type="match status" value="1"/>
</dbReference>
<comment type="similarity">
    <text evidence="2">Belongs to the CDS family.</text>
</comment>
<keyword evidence="3" id="KW-1003">Cell membrane</keyword>
<dbReference type="GO" id="GO:0016024">
    <property type="term" value="P:CDP-diacylglycerol biosynthetic process"/>
    <property type="evidence" value="ECO:0007669"/>
    <property type="project" value="TreeGrafter"/>
</dbReference>